<dbReference type="Gene3D" id="3.30.710.10">
    <property type="entry name" value="Potassium Channel Kv1.1, Chain A"/>
    <property type="match status" value="1"/>
</dbReference>
<dbReference type="PANTHER" id="PTHR22744">
    <property type="entry name" value="HELIX LOOP HELIX PROTEIN 21-RELATED"/>
    <property type="match status" value="1"/>
</dbReference>
<organism evidence="2 3">
    <name type="scientific">Pristionchus entomophagus</name>
    <dbReference type="NCBI Taxonomy" id="358040"/>
    <lineage>
        <taxon>Eukaryota</taxon>
        <taxon>Metazoa</taxon>
        <taxon>Ecdysozoa</taxon>
        <taxon>Nematoda</taxon>
        <taxon>Chromadorea</taxon>
        <taxon>Rhabditida</taxon>
        <taxon>Rhabditina</taxon>
        <taxon>Diplogasteromorpha</taxon>
        <taxon>Diplogasteroidea</taxon>
        <taxon>Neodiplogasteridae</taxon>
        <taxon>Pristionchus</taxon>
    </lineage>
</organism>
<dbReference type="EMBL" id="BTSX01000003">
    <property type="protein sequence ID" value="GMS90975.1"/>
    <property type="molecule type" value="Genomic_DNA"/>
</dbReference>
<dbReference type="AlphaFoldDB" id="A0AAV5TEC2"/>
<reference evidence="2" key="1">
    <citation type="submission" date="2023-10" db="EMBL/GenBank/DDBJ databases">
        <title>Genome assembly of Pristionchus species.</title>
        <authorList>
            <person name="Yoshida K."/>
            <person name="Sommer R.J."/>
        </authorList>
    </citation>
    <scope>NUCLEOTIDE SEQUENCE</scope>
    <source>
        <strain evidence="2">RS0144</strain>
    </source>
</reference>
<name>A0AAV5TEC2_9BILA</name>
<dbReference type="InterPro" id="IPR011333">
    <property type="entry name" value="SKP1/BTB/POZ_sf"/>
</dbReference>
<evidence type="ECO:0000313" key="2">
    <source>
        <dbReference type="EMBL" id="GMS90975.1"/>
    </source>
</evidence>
<sequence length="84" mass="9880">KSKKNEIEIKDANPEDFDEMLKIMYGNSTESITVENAIRFLTMADMFDIQIAKDRLENFLLSTDFISIHRKYLLAEEHNLKILK</sequence>
<dbReference type="Proteomes" id="UP001432027">
    <property type="component" value="Unassembled WGS sequence"/>
</dbReference>
<comment type="caution">
    <text evidence="2">The sequence shown here is derived from an EMBL/GenBank/DDBJ whole genome shotgun (WGS) entry which is preliminary data.</text>
</comment>
<dbReference type="SUPFAM" id="SSF54695">
    <property type="entry name" value="POZ domain"/>
    <property type="match status" value="1"/>
</dbReference>
<dbReference type="CDD" id="cd18186">
    <property type="entry name" value="BTB_POZ_ZBTB_KLHL-like"/>
    <property type="match status" value="1"/>
</dbReference>
<feature type="non-terminal residue" evidence="2">
    <location>
        <position position="1"/>
    </location>
</feature>
<feature type="domain" description="BTB" evidence="1">
    <location>
        <begin position="2"/>
        <end position="62"/>
    </location>
</feature>
<dbReference type="PANTHER" id="PTHR22744:SF14">
    <property type="entry name" value="BTB DOMAIN-CONTAINING PROTEIN-RELATED"/>
    <property type="match status" value="1"/>
</dbReference>
<evidence type="ECO:0000259" key="1">
    <source>
        <dbReference type="Pfam" id="PF00651"/>
    </source>
</evidence>
<proteinExistence type="predicted"/>
<feature type="non-terminal residue" evidence="2">
    <location>
        <position position="84"/>
    </location>
</feature>
<keyword evidence="3" id="KW-1185">Reference proteome</keyword>
<evidence type="ECO:0000313" key="3">
    <source>
        <dbReference type="Proteomes" id="UP001432027"/>
    </source>
</evidence>
<protein>
    <recommendedName>
        <fullName evidence="1">BTB domain-containing protein</fullName>
    </recommendedName>
</protein>
<gene>
    <name evidence="2" type="ORF">PENTCL1PPCAC_13150</name>
</gene>
<dbReference type="Pfam" id="PF00651">
    <property type="entry name" value="BTB"/>
    <property type="match status" value="1"/>
</dbReference>
<dbReference type="InterPro" id="IPR000210">
    <property type="entry name" value="BTB/POZ_dom"/>
</dbReference>
<accession>A0AAV5TEC2</accession>